<dbReference type="Proteomes" id="UP000030669">
    <property type="component" value="Unassembled WGS sequence"/>
</dbReference>
<protein>
    <submittedName>
        <fullName evidence="2">Uncharacterized protein</fullName>
    </submittedName>
</protein>
<sequence>MNANWEPSHEGWYSRAQPGSTSFTPTRENLLLALTVDTPARQGTLVAALFKPNVAIDGSGRVLSLAQPDIDGISSLAAQVLSLPDTGSFQNQWRIDHPITSRPIYKLHITDGGQTKLTSVYGYEKGNKKLKSNTAGHDELPDALYQLLGLLQEGQQGSESGGNSEVVEAVKALIA</sequence>
<feature type="region of interest" description="Disordered" evidence="1">
    <location>
        <begin position="1"/>
        <end position="21"/>
    </location>
</feature>
<name>S7RKL8_GLOTA</name>
<dbReference type="OMA" id="GSFRNTW"/>
<dbReference type="RefSeq" id="XP_007867142.1">
    <property type="nucleotide sequence ID" value="XM_007868951.1"/>
</dbReference>
<evidence type="ECO:0000313" key="3">
    <source>
        <dbReference type="Proteomes" id="UP000030669"/>
    </source>
</evidence>
<proteinExistence type="predicted"/>
<dbReference type="GeneID" id="19300782"/>
<dbReference type="KEGG" id="gtr:GLOTRDRAFT_121858"/>
<organism evidence="2 3">
    <name type="scientific">Gloeophyllum trabeum (strain ATCC 11539 / FP-39264 / Madison 617)</name>
    <name type="common">Brown rot fungus</name>
    <dbReference type="NCBI Taxonomy" id="670483"/>
    <lineage>
        <taxon>Eukaryota</taxon>
        <taxon>Fungi</taxon>
        <taxon>Dikarya</taxon>
        <taxon>Basidiomycota</taxon>
        <taxon>Agaricomycotina</taxon>
        <taxon>Agaricomycetes</taxon>
        <taxon>Gloeophyllales</taxon>
        <taxon>Gloeophyllaceae</taxon>
        <taxon>Gloeophyllum</taxon>
    </lineage>
</organism>
<reference evidence="2 3" key="1">
    <citation type="journal article" date="2012" name="Science">
        <title>The Paleozoic origin of enzymatic lignin decomposition reconstructed from 31 fungal genomes.</title>
        <authorList>
            <person name="Floudas D."/>
            <person name="Binder M."/>
            <person name="Riley R."/>
            <person name="Barry K."/>
            <person name="Blanchette R.A."/>
            <person name="Henrissat B."/>
            <person name="Martinez A.T."/>
            <person name="Otillar R."/>
            <person name="Spatafora J.W."/>
            <person name="Yadav J.S."/>
            <person name="Aerts A."/>
            <person name="Benoit I."/>
            <person name="Boyd A."/>
            <person name="Carlson A."/>
            <person name="Copeland A."/>
            <person name="Coutinho P.M."/>
            <person name="de Vries R.P."/>
            <person name="Ferreira P."/>
            <person name="Findley K."/>
            <person name="Foster B."/>
            <person name="Gaskell J."/>
            <person name="Glotzer D."/>
            <person name="Gorecki P."/>
            <person name="Heitman J."/>
            <person name="Hesse C."/>
            <person name="Hori C."/>
            <person name="Igarashi K."/>
            <person name="Jurgens J.A."/>
            <person name="Kallen N."/>
            <person name="Kersten P."/>
            <person name="Kohler A."/>
            <person name="Kuees U."/>
            <person name="Kumar T.K.A."/>
            <person name="Kuo A."/>
            <person name="LaButti K."/>
            <person name="Larrondo L.F."/>
            <person name="Lindquist E."/>
            <person name="Ling A."/>
            <person name="Lombard V."/>
            <person name="Lucas S."/>
            <person name="Lundell T."/>
            <person name="Martin R."/>
            <person name="McLaughlin D.J."/>
            <person name="Morgenstern I."/>
            <person name="Morin E."/>
            <person name="Murat C."/>
            <person name="Nagy L.G."/>
            <person name="Nolan M."/>
            <person name="Ohm R.A."/>
            <person name="Patyshakuliyeva A."/>
            <person name="Rokas A."/>
            <person name="Ruiz-Duenas F.J."/>
            <person name="Sabat G."/>
            <person name="Salamov A."/>
            <person name="Samejima M."/>
            <person name="Schmutz J."/>
            <person name="Slot J.C."/>
            <person name="St John F."/>
            <person name="Stenlid J."/>
            <person name="Sun H."/>
            <person name="Sun S."/>
            <person name="Syed K."/>
            <person name="Tsang A."/>
            <person name="Wiebenga A."/>
            <person name="Young D."/>
            <person name="Pisabarro A."/>
            <person name="Eastwood D.C."/>
            <person name="Martin F."/>
            <person name="Cullen D."/>
            <person name="Grigoriev I.V."/>
            <person name="Hibbett D.S."/>
        </authorList>
    </citation>
    <scope>NUCLEOTIDE SEQUENCE [LARGE SCALE GENOMIC DNA]</scope>
    <source>
        <strain evidence="2 3">ATCC 11539</strain>
    </source>
</reference>
<evidence type="ECO:0000313" key="2">
    <source>
        <dbReference type="EMBL" id="EPQ54925.1"/>
    </source>
</evidence>
<keyword evidence="3" id="KW-1185">Reference proteome</keyword>
<dbReference type="OrthoDB" id="3006153at2759"/>
<gene>
    <name evidence="2" type="ORF">GLOTRDRAFT_121858</name>
</gene>
<dbReference type="eggNOG" id="ENOG502SSUA">
    <property type="taxonomic scope" value="Eukaryota"/>
</dbReference>
<dbReference type="EMBL" id="KB469303">
    <property type="protein sequence ID" value="EPQ54925.1"/>
    <property type="molecule type" value="Genomic_DNA"/>
</dbReference>
<evidence type="ECO:0000256" key="1">
    <source>
        <dbReference type="SAM" id="MobiDB-lite"/>
    </source>
</evidence>
<dbReference type="HOGENOM" id="CLU_085458_1_0_1"/>
<dbReference type="AlphaFoldDB" id="S7RKL8"/>
<accession>S7RKL8</accession>